<evidence type="ECO:0000313" key="2">
    <source>
        <dbReference type="Proteomes" id="UP001558713"/>
    </source>
</evidence>
<evidence type="ECO:0000313" key="1">
    <source>
        <dbReference type="EMBL" id="KAL1192518.1"/>
    </source>
</evidence>
<gene>
    <name evidence="1" type="ORF">V5N11_012411</name>
</gene>
<dbReference type="EMBL" id="JBANAX010000818">
    <property type="protein sequence ID" value="KAL1192518.1"/>
    <property type="molecule type" value="Genomic_DNA"/>
</dbReference>
<comment type="caution">
    <text evidence="1">The sequence shown here is derived from an EMBL/GenBank/DDBJ whole genome shotgun (WGS) entry which is preliminary data.</text>
</comment>
<sequence>MEKGKAVMGTGRRWAVDFSDQFTVYFSRDILDPPVSLVLLPNRLIQETTIKRKTLKLIGKHQKAWEVEQSPFKKLMMMDGWKYTASFLEYCRVEFEFSVESAIYFSVVYVWFWSCFLLN</sequence>
<accession>A0ABD0ZDH4</accession>
<reference evidence="1 2" key="1">
    <citation type="submission" date="2024-04" db="EMBL/GenBank/DDBJ databases">
        <title>Genome assembly C_amara_ONT_v2.</title>
        <authorList>
            <person name="Yant L."/>
            <person name="Moore C."/>
            <person name="Slenker M."/>
        </authorList>
    </citation>
    <scope>NUCLEOTIDE SEQUENCE [LARGE SCALE GENOMIC DNA]</scope>
    <source>
        <tissue evidence="1">Leaf</tissue>
    </source>
</reference>
<protein>
    <submittedName>
        <fullName evidence="1">Uncharacterized protein</fullName>
    </submittedName>
</protein>
<keyword evidence="2" id="KW-1185">Reference proteome</keyword>
<organism evidence="1 2">
    <name type="scientific">Cardamine amara subsp. amara</name>
    <dbReference type="NCBI Taxonomy" id="228776"/>
    <lineage>
        <taxon>Eukaryota</taxon>
        <taxon>Viridiplantae</taxon>
        <taxon>Streptophyta</taxon>
        <taxon>Embryophyta</taxon>
        <taxon>Tracheophyta</taxon>
        <taxon>Spermatophyta</taxon>
        <taxon>Magnoliopsida</taxon>
        <taxon>eudicotyledons</taxon>
        <taxon>Gunneridae</taxon>
        <taxon>Pentapetalae</taxon>
        <taxon>rosids</taxon>
        <taxon>malvids</taxon>
        <taxon>Brassicales</taxon>
        <taxon>Brassicaceae</taxon>
        <taxon>Cardamineae</taxon>
        <taxon>Cardamine</taxon>
    </lineage>
</organism>
<dbReference type="Proteomes" id="UP001558713">
    <property type="component" value="Unassembled WGS sequence"/>
</dbReference>
<proteinExistence type="predicted"/>
<dbReference type="AlphaFoldDB" id="A0ABD0ZDH4"/>
<name>A0ABD0ZDH4_CARAN</name>